<evidence type="ECO:0000256" key="3">
    <source>
        <dbReference type="ARBA" id="ARBA00022989"/>
    </source>
</evidence>
<feature type="transmembrane region" description="Helical" evidence="5">
    <location>
        <begin position="84"/>
        <end position="110"/>
    </location>
</feature>
<dbReference type="PROSITE" id="PS50850">
    <property type="entry name" value="MFS"/>
    <property type="match status" value="1"/>
</dbReference>
<dbReference type="Proteomes" id="UP000262371">
    <property type="component" value="Unassembled WGS sequence"/>
</dbReference>
<evidence type="ECO:0000313" key="7">
    <source>
        <dbReference type="EMBL" id="RFD19007.1"/>
    </source>
</evidence>
<dbReference type="InterPro" id="IPR036259">
    <property type="entry name" value="MFS_trans_sf"/>
</dbReference>
<dbReference type="PANTHER" id="PTHR11662:SF399">
    <property type="entry name" value="FI19708P1-RELATED"/>
    <property type="match status" value="1"/>
</dbReference>
<feature type="transmembrane region" description="Helical" evidence="5">
    <location>
        <begin position="175"/>
        <end position="193"/>
    </location>
</feature>
<dbReference type="AlphaFoldDB" id="A0A371YXP2"/>
<evidence type="ECO:0000256" key="1">
    <source>
        <dbReference type="ARBA" id="ARBA00004141"/>
    </source>
</evidence>
<feature type="transmembrane region" description="Helical" evidence="5">
    <location>
        <begin position="259"/>
        <end position="280"/>
    </location>
</feature>
<keyword evidence="2 5" id="KW-0812">Transmembrane</keyword>
<evidence type="ECO:0000256" key="4">
    <source>
        <dbReference type="ARBA" id="ARBA00023136"/>
    </source>
</evidence>
<dbReference type="GO" id="GO:0022857">
    <property type="term" value="F:transmembrane transporter activity"/>
    <property type="evidence" value="ECO:0007669"/>
    <property type="project" value="InterPro"/>
</dbReference>
<dbReference type="InterPro" id="IPR011701">
    <property type="entry name" value="MFS"/>
</dbReference>
<feature type="transmembrane region" description="Helical" evidence="5">
    <location>
        <begin position="116"/>
        <end position="135"/>
    </location>
</feature>
<dbReference type="EMBL" id="QUWV01000131">
    <property type="protein sequence ID" value="RFD19007.1"/>
    <property type="molecule type" value="Genomic_DNA"/>
</dbReference>
<gene>
    <name evidence="7" type="ORF">DY926_13550</name>
</gene>
<feature type="transmembrane region" description="Helical" evidence="5">
    <location>
        <begin position="384"/>
        <end position="405"/>
    </location>
</feature>
<feature type="domain" description="Major facilitator superfamily (MFS) profile" evidence="6">
    <location>
        <begin position="19"/>
        <end position="408"/>
    </location>
</feature>
<evidence type="ECO:0000259" key="6">
    <source>
        <dbReference type="PROSITE" id="PS50850"/>
    </source>
</evidence>
<feature type="transmembrane region" description="Helical" evidence="5">
    <location>
        <begin position="54"/>
        <end position="77"/>
    </location>
</feature>
<comment type="caution">
    <text evidence="7">The sequence shown here is derived from an EMBL/GenBank/DDBJ whole genome shotgun (WGS) entry which is preliminary data.</text>
</comment>
<dbReference type="InterPro" id="IPR020846">
    <property type="entry name" value="MFS_dom"/>
</dbReference>
<name>A0A371YXP2_9PROT</name>
<evidence type="ECO:0000256" key="2">
    <source>
        <dbReference type="ARBA" id="ARBA00022692"/>
    </source>
</evidence>
<evidence type="ECO:0000313" key="8">
    <source>
        <dbReference type="Proteomes" id="UP000262371"/>
    </source>
</evidence>
<proteinExistence type="predicted"/>
<evidence type="ECO:0000256" key="5">
    <source>
        <dbReference type="SAM" id="Phobius"/>
    </source>
</evidence>
<organism evidence="7 8">
    <name type="scientific">Komagataeibacter melaceti</name>
    <dbReference type="NCBI Taxonomy" id="2766577"/>
    <lineage>
        <taxon>Bacteria</taxon>
        <taxon>Pseudomonadati</taxon>
        <taxon>Pseudomonadota</taxon>
        <taxon>Alphaproteobacteria</taxon>
        <taxon>Acetobacterales</taxon>
        <taxon>Acetobacteraceae</taxon>
        <taxon>Komagataeibacter</taxon>
    </lineage>
</organism>
<dbReference type="Gene3D" id="1.20.1250.20">
    <property type="entry name" value="MFS general substrate transporter like domains"/>
    <property type="match status" value="2"/>
</dbReference>
<feature type="transmembrane region" description="Helical" evidence="5">
    <location>
        <begin position="147"/>
        <end position="169"/>
    </location>
</feature>
<dbReference type="InterPro" id="IPR050382">
    <property type="entry name" value="MFS_Na/Anion_cotransporter"/>
</dbReference>
<dbReference type="Pfam" id="PF07690">
    <property type="entry name" value="MFS_1"/>
    <property type="match status" value="1"/>
</dbReference>
<dbReference type="PANTHER" id="PTHR11662">
    <property type="entry name" value="SOLUTE CARRIER FAMILY 17"/>
    <property type="match status" value="1"/>
</dbReference>
<reference evidence="7 8" key="1">
    <citation type="submission" date="2018-08" db="EMBL/GenBank/DDBJ databases">
        <title>Komagataeibacter sp. AV 382.</title>
        <authorList>
            <person name="Skraban J."/>
            <person name="Trcek J."/>
        </authorList>
    </citation>
    <scope>NUCLEOTIDE SEQUENCE [LARGE SCALE GENOMIC DNA]</scope>
    <source>
        <strain evidence="7 8">AV 382</strain>
    </source>
</reference>
<dbReference type="CDD" id="cd17319">
    <property type="entry name" value="MFS_ExuT_GudP_like"/>
    <property type="match status" value="1"/>
</dbReference>
<feature type="transmembrane region" description="Helical" evidence="5">
    <location>
        <begin position="292"/>
        <end position="315"/>
    </location>
</feature>
<dbReference type="GO" id="GO:0016020">
    <property type="term" value="C:membrane"/>
    <property type="evidence" value="ECO:0007669"/>
    <property type="project" value="UniProtKB-SubCell"/>
</dbReference>
<accession>A0A371YXP2</accession>
<feature type="transmembrane region" description="Helical" evidence="5">
    <location>
        <begin position="321"/>
        <end position="348"/>
    </location>
</feature>
<dbReference type="OrthoDB" id="272777at2"/>
<sequence length="408" mass="43138">MNAMTFSGPVGGLWRRRGVVALLVVAGGISYIDRSALSVGNTAIVADMHFSDTQMGWMLSAFAWAYLVFQIPAGLLSDRWGGRLVLGISLVVWSLAQIAFGLASGVWAFFICRALLGAGEAPLFLAGTSVITRWFRPEERGGPIGLFNASSTLGPAIAPPLLLAIMSVWGWRDMFITVGCASLVVAFVWLAVYRDPARIVPAPVRQIPTRAHLSYLLGQRSTWVLTTGFVGVIYITWLYGAWLPAYLQKVHHLTLRQAALLSALPQLFGFFGSVLGGFLTDRLGRRGMSPVAACRIPLVWGLVCASVATVMAAVIPSLGVSVALICVALFSGGIAMTCGWALGAVIVAEDRVATMESIQNTGGSLGGALAPALTGMIADHFGSFVPSLLVAGAIGFLCAGIYQYGLNE</sequence>
<comment type="subcellular location">
    <subcellularLocation>
        <location evidence="1">Membrane</location>
        <topology evidence="1">Multi-pass membrane protein</topology>
    </subcellularLocation>
</comment>
<keyword evidence="4 5" id="KW-0472">Membrane</keyword>
<keyword evidence="3 5" id="KW-1133">Transmembrane helix</keyword>
<dbReference type="RefSeq" id="WP_116703844.1">
    <property type="nucleotide sequence ID" value="NZ_QUWV01000131.1"/>
</dbReference>
<dbReference type="SUPFAM" id="SSF103473">
    <property type="entry name" value="MFS general substrate transporter"/>
    <property type="match status" value="1"/>
</dbReference>
<protein>
    <submittedName>
        <fullName evidence="7">MFS transporter</fullName>
    </submittedName>
</protein>
<feature type="transmembrane region" description="Helical" evidence="5">
    <location>
        <begin position="223"/>
        <end position="247"/>
    </location>
</feature>
<keyword evidence="8" id="KW-1185">Reference proteome</keyword>